<evidence type="ECO:0000313" key="2">
    <source>
        <dbReference type="Proteomes" id="UP000784128"/>
    </source>
</evidence>
<keyword evidence="2" id="KW-1185">Reference proteome</keyword>
<protein>
    <submittedName>
        <fullName evidence="1">Uncharacterized protein</fullName>
    </submittedName>
</protein>
<evidence type="ECO:0000313" key="1">
    <source>
        <dbReference type="EMBL" id="MBT1072714.1"/>
    </source>
</evidence>
<dbReference type="RefSeq" id="WP_214299987.1">
    <property type="nucleotide sequence ID" value="NZ_JAHDYS010000012.1"/>
</dbReference>
<name>A0ABS5UAM9_9BACT</name>
<reference evidence="1 2" key="1">
    <citation type="submission" date="2021-05" db="EMBL/GenBank/DDBJ databases">
        <title>The draft genome of Geobacter chapellei DSM 13688.</title>
        <authorList>
            <person name="Xu Z."/>
            <person name="Masuda Y."/>
            <person name="Itoh H."/>
            <person name="Senoo K."/>
        </authorList>
    </citation>
    <scope>NUCLEOTIDE SEQUENCE [LARGE SCALE GENOMIC DNA]</scope>
    <source>
        <strain evidence="1 2">DSM 13688</strain>
    </source>
</reference>
<proteinExistence type="predicted"/>
<dbReference type="Proteomes" id="UP000784128">
    <property type="component" value="Unassembled WGS sequence"/>
</dbReference>
<accession>A0ABS5UAM9</accession>
<comment type="caution">
    <text evidence="1">The sequence shown here is derived from an EMBL/GenBank/DDBJ whole genome shotgun (WGS) entry which is preliminary data.</text>
</comment>
<gene>
    <name evidence="1" type="ORF">KJB30_13030</name>
</gene>
<dbReference type="EMBL" id="JAHDYS010000012">
    <property type="protein sequence ID" value="MBT1072714.1"/>
    <property type="molecule type" value="Genomic_DNA"/>
</dbReference>
<sequence>MEINTADQRITAIASQNLLPNSLFPKQPQPQLYSSKTDGVTGNDKVTIQLEISRNTLDTLQKFGSVDDLLVSTARNVRQTNETLSEGAKLIDEMKVKLETIVKQYPPFLQGSTERIDLLAGYSGLQKEITSLMIPPPPPPIYEKVQHLWDNLFSGQSHSIQLPQLPNNVPDSHVKVVVEQLDSLKSQVSLVQEAMGNSIKGI</sequence>
<organism evidence="1 2">
    <name type="scientific">Pelotalea chapellei</name>
    <dbReference type="NCBI Taxonomy" id="44671"/>
    <lineage>
        <taxon>Bacteria</taxon>
        <taxon>Pseudomonadati</taxon>
        <taxon>Thermodesulfobacteriota</taxon>
        <taxon>Desulfuromonadia</taxon>
        <taxon>Geobacterales</taxon>
        <taxon>Geobacteraceae</taxon>
        <taxon>Pelotalea</taxon>
    </lineage>
</organism>